<dbReference type="AlphaFoldDB" id="A0A7J6GYZ0"/>
<dbReference type="GO" id="GO:0005506">
    <property type="term" value="F:iron ion binding"/>
    <property type="evidence" value="ECO:0007669"/>
    <property type="project" value="InterPro"/>
</dbReference>
<evidence type="ECO:0000259" key="8">
    <source>
        <dbReference type="Pfam" id="PF12076"/>
    </source>
</evidence>
<evidence type="ECO:0000256" key="5">
    <source>
        <dbReference type="ARBA" id="ARBA00023136"/>
    </source>
</evidence>
<dbReference type="Pfam" id="PF12076">
    <property type="entry name" value="CER1-like_C"/>
    <property type="match status" value="1"/>
</dbReference>
<organism evidence="9 10">
    <name type="scientific">Cannabis sativa</name>
    <name type="common">Hemp</name>
    <name type="synonym">Marijuana</name>
    <dbReference type="NCBI Taxonomy" id="3483"/>
    <lineage>
        <taxon>Eukaryota</taxon>
        <taxon>Viridiplantae</taxon>
        <taxon>Streptophyta</taxon>
        <taxon>Embryophyta</taxon>
        <taxon>Tracheophyta</taxon>
        <taxon>Spermatophyta</taxon>
        <taxon>Magnoliopsida</taxon>
        <taxon>eudicotyledons</taxon>
        <taxon>Gunneridae</taxon>
        <taxon>Pentapetalae</taxon>
        <taxon>rosids</taxon>
        <taxon>fabids</taxon>
        <taxon>Rosales</taxon>
        <taxon>Cannabaceae</taxon>
        <taxon>Cannabis</taxon>
    </lineage>
</organism>
<feature type="domain" description="Fatty acid hydroxylase" evidence="7">
    <location>
        <begin position="133"/>
        <end position="257"/>
    </location>
</feature>
<evidence type="ECO:0000256" key="1">
    <source>
        <dbReference type="ARBA" id="ARBA00004141"/>
    </source>
</evidence>
<evidence type="ECO:0000256" key="6">
    <source>
        <dbReference type="SAM" id="Phobius"/>
    </source>
</evidence>
<keyword evidence="10" id="KW-1185">Reference proteome</keyword>
<dbReference type="InterPro" id="IPR050307">
    <property type="entry name" value="Sterol_Desaturase_Related"/>
</dbReference>
<keyword evidence="5 6" id="KW-0472">Membrane</keyword>
<evidence type="ECO:0008006" key="11">
    <source>
        <dbReference type="Google" id="ProtNLM"/>
    </source>
</evidence>
<accession>A0A7J6GYZ0</accession>
<proteinExistence type="inferred from homology"/>
<keyword evidence="3 6" id="KW-0812">Transmembrane</keyword>
<dbReference type="InterPro" id="IPR006694">
    <property type="entry name" value="Fatty_acid_hydroxylase"/>
</dbReference>
<evidence type="ECO:0000259" key="7">
    <source>
        <dbReference type="Pfam" id="PF04116"/>
    </source>
</evidence>
<protein>
    <recommendedName>
        <fullName evidence="11">Protein ECERIFERUM 1-like</fullName>
    </recommendedName>
</protein>
<dbReference type="GO" id="GO:0016491">
    <property type="term" value="F:oxidoreductase activity"/>
    <property type="evidence" value="ECO:0007669"/>
    <property type="project" value="InterPro"/>
</dbReference>
<feature type="transmembrane region" description="Helical" evidence="6">
    <location>
        <begin position="100"/>
        <end position="120"/>
    </location>
</feature>
<evidence type="ECO:0000256" key="4">
    <source>
        <dbReference type="ARBA" id="ARBA00022989"/>
    </source>
</evidence>
<reference evidence="9 10" key="1">
    <citation type="journal article" date="2020" name="bioRxiv">
        <title>Sequence and annotation of 42 cannabis genomes reveals extensive copy number variation in cannabinoid synthesis and pathogen resistance genes.</title>
        <authorList>
            <person name="Mckernan K.J."/>
            <person name="Helbert Y."/>
            <person name="Kane L.T."/>
            <person name="Ebling H."/>
            <person name="Zhang L."/>
            <person name="Liu B."/>
            <person name="Eaton Z."/>
            <person name="Mclaughlin S."/>
            <person name="Kingan S."/>
            <person name="Baybayan P."/>
            <person name="Concepcion G."/>
            <person name="Jordan M."/>
            <person name="Riva A."/>
            <person name="Barbazuk W."/>
            <person name="Harkins T."/>
        </authorList>
    </citation>
    <scope>NUCLEOTIDE SEQUENCE [LARGE SCALE GENOMIC DNA]</scope>
    <source>
        <strain evidence="10">cv. Jamaican Lion 4</strain>
        <tissue evidence="9">Leaf</tissue>
    </source>
</reference>
<comment type="caution">
    <text evidence="9">The sequence shown here is derived from an EMBL/GenBank/DDBJ whole genome shotgun (WGS) entry which is preliminary data.</text>
</comment>
<gene>
    <name evidence="9" type="ORF">G4B88_021853</name>
</gene>
<sequence>MASTPGILTEWPWKPLGTFKHILLLPWAIRSTYYFLTKDTPDERDLSTFLVFPFLVWRMIHNQIWISLSRYINAKGNNRILDRGLEFDQVDREKNWDDQILFNGIWFYVGIFTIDGAQNLPLWRSDGILITILLHTTFVEFAYYWLHRALHHHYLYNPVIHPFAEHIAYFVLFATPMLTTLFTRTASIASFAGYMTYIDFMNNLGHCNFELVPKSLFSIFPPLKYFLYTPSFHSLHHTQFRTNYSLFMPLYDYLYGTMDKSTASLYETSLKRGEESAQVVYLTHLTTPESIFHLQYSLQWQNASINSLVEEAILEAEEKGVKVLSLGLLNQSEELNAYGALYVKRHPELKTKVVDGSSLAVAVILNTIPKPTTQVLLRGKITKVASLVALALCRKGIQVATLREDEYTKLKNFLLNVDSKSNLVLTKSTSYQVWLVGDGLSEEEQLKASKGTVFIPFSQFQPKKLRKDCFYHYTPAMLTPKSLENVHSCENWLPRRVMSAWRVAGIVHGLEDWNEHECGVIPTTNINNNNNADFSHFHKVWEAALRHGFQPLNNISST</sequence>
<dbReference type="GO" id="GO:0016020">
    <property type="term" value="C:membrane"/>
    <property type="evidence" value="ECO:0007669"/>
    <property type="project" value="UniProtKB-SubCell"/>
</dbReference>
<dbReference type="Proteomes" id="UP000583929">
    <property type="component" value="Unassembled WGS sequence"/>
</dbReference>
<comment type="subcellular location">
    <subcellularLocation>
        <location evidence="1">Membrane</location>
        <topology evidence="1">Multi-pass membrane protein</topology>
    </subcellularLocation>
</comment>
<evidence type="ECO:0000256" key="2">
    <source>
        <dbReference type="ARBA" id="ARBA00009324"/>
    </source>
</evidence>
<evidence type="ECO:0000313" key="10">
    <source>
        <dbReference type="Proteomes" id="UP000583929"/>
    </source>
</evidence>
<keyword evidence="4 6" id="KW-1133">Transmembrane helix</keyword>
<dbReference type="GO" id="GO:0008610">
    <property type="term" value="P:lipid biosynthetic process"/>
    <property type="evidence" value="ECO:0007669"/>
    <property type="project" value="InterPro"/>
</dbReference>
<name>A0A7J6GYZ0_CANSA</name>
<dbReference type="InterPro" id="IPR021940">
    <property type="entry name" value="CER1-like_C"/>
</dbReference>
<feature type="domain" description="Very-long-chain aldehyde decarbonylase CER1-like C-terminal" evidence="8">
    <location>
        <begin position="375"/>
        <end position="551"/>
    </location>
</feature>
<dbReference type="EMBL" id="JAATIQ010000075">
    <property type="protein sequence ID" value="KAF4388157.1"/>
    <property type="molecule type" value="Genomic_DNA"/>
</dbReference>
<dbReference type="PANTHER" id="PTHR11863">
    <property type="entry name" value="STEROL DESATURASE"/>
    <property type="match status" value="1"/>
</dbReference>
<dbReference type="Pfam" id="PF04116">
    <property type="entry name" value="FA_hydroxylase"/>
    <property type="match status" value="1"/>
</dbReference>
<comment type="similarity">
    <text evidence="2">Belongs to the sterol desaturase family.</text>
</comment>
<feature type="transmembrane region" description="Helical" evidence="6">
    <location>
        <begin position="127"/>
        <end position="146"/>
    </location>
</feature>
<evidence type="ECO:0000256" key="3">
    <source>
        <dbReference type="ARBA" id="ARBA00022692"/>
    </source>
</evidence>
<evidence type="ECO:0000313" key="9">
    <source>
        <dbReference type="EMBL" id="KAF4388157.1"/>
    </source>
</evidence>
<feature type="transmembrane region" description="Helical" evidence="6">
    <location>
        <begin position="166"/>
        <end position="194"/>
    </location>
</feature>